<name>A0ABP3DLP6_9ACTN</name>
<organism evidence="1 2">
    <name type="scientific">Cryptosporangium japonicum</name>
    <dbReference type="NCBI Taxonomy" id="80872"/>
    <lineage>
        <taxon>Bacteria</taxon>
        <taxon>Bacillati</taxon>
        <taxon>Actinomycetota</taxon>
        <taxon>Actinomycetes</taxon>
        <taxon>Cryptosporangiales</taxon>
        <taxon>Cryptosporangiaceae</taxon>
        <taxon>Cryptosporangium</taxon>
    </lineage>
</organism>
<dbReference type="SUPFAM" id="SSF69118">
    <property type="entry name" value="AhpD-like"/>
    <property type="match status" value="1"/>
</dbReference>
<evidence type="ECO:0000313" key="2">
    <source>
        <dbReference type="Proteomes" id="UP001500967"/>
    </source>
</evidence>
<comment type="caution">
    <text evidence="1">The sequence shown here is derived from an EMBL/GenBank/DDBJ whole genome shotgun (WGS) entry which is preliminary data.</text>
</comment>
<dbReference type="PANTHER" id="PTHR35446">
    <property type="entry name" value="SI:CH211-175M2.5"/>
    <property type="match status" value="1"/>
</dbReference>
<evidence type="ECO:0000313" key="1">
    <source>
        <dbReference type="EMBL" id="GAA0233464.1"/>
    </source>
</evidence>
<dbReference type="Proteomes" id="UP001500967">
    <property type="component" value="Unassembled WGS sequence"/>
</dbReference>
<accession>A0ABP3DLP6</accession>
<evidence type="ECO:0008006" key="3">
    <source>
        <dbReference type="Google" id="ProtNLM"/>
    </source>
</evidence>
<dbReference type="InterPro" id="IPR029032">
    <property type="entry name" value="AhpD-like"/>
</dbReference>
<proteinExistence type="predicted"/>
<dbReference type="EMBL" id="BAAAGX010000007">
    <property type="protein sequence ID" value="GAA0233464.1"/>
    <property type="molecule type" value="Genomic_DNA"/>
</dbReference>
<reference evidence="2" key="1">
    <citation type="journal article" date="2019" name="Int. J. Syst. Evol. Microbiol.">
        <title>The Global Catalogue of Microorganisms (GCM) 10K type strain sequencing project: providing services to taxonomists for standard genome sequencing and annotation.</title>
        <authorList>
            <consortium name="The Broad Institute Genomics Platform"/>
            <consortium name="The Broad Institute Genome Sequencing Center for Infectious Disease"/>
            <person name="Wu L."/>
            <person name="Ma J."/>
        </authorList>
    </citation>
    <scope>NUCLEOTIDE SEQUENCE [LARGE SCALE GENOMIC DNA]</scope>
    <source>
        <strain evidence="2">JCM 10425</strain>
    </source>
</reference>
<gene>
    <name evidence="1" type="ORF">GCM10009539_18480</name>
</gene>
<protein>
    <recommendedName>
        <fullName evidence="3">Alkylhydroperoxidase family enzyme</fullName>
    </recommendedName>
</protein>
<dbReference type="Gene3D" id="1.20.1290.10">
    <property type="entry name" value="AhpD-like"/>
    <property type="match status" value="1"/>
</dbReference>
<dbReference type="RefSeq" id="WP_344648321.1">
    <property type="nucleotide sequence ID" value="NZ_BAAAGX010000007.1"/>
</dbReference>
<keyword evidence="2" id="KW-1185">Reference proteome</keyword>
<sequence>MTGYLTDPTASAESDALFAEDEADLGYVMNTTRLWAHDPAAERGLFALLGQVTAGTSLDFRRRAILVSATASAFGDPYCSLAWGSRLAGVAGDDVAGAVLSGDDSGLPAADQAMARWARRVARAPHATTATDVDELREAGFPDAEIFAMTVFVALRLAFSTVNNALGATPDDRLRADAPPAVRAAIPR</sequence>
<dbReference type="PANTHER" id="PTHR35446:SF2">
    <property type="entry name" value="CARBOXYMUCONOLACTONE DECARBOXYLASE-LIKE DOMAIN-CONTAINING PROTEIN"/>
    <property type="match status" value="1"/>
</dbReference>